<dbReference type="AlphaFoldDB" id="A0A132BW82"/>
<evidence type="ECO:0000313" key="1">
    <source>
        <dbReference type="EMBL" id="KUP92643.1"/>
    </source>
</evidence>
<accession>A0A132BW82</accession>
<keyword evidence="2" id="KW-1185">Reference proteome</keyword>
<dbReference type="Proteomes" id="UP000068382">
    <property type="component" value="Unassembled WGS sequence"/>
</dbReference>
<sequence length="258" mass="27360">MEGISISLESTARFAVIAQHGGLIGMAGLACLYDPSDPGTLFQDAAGLVPVAADGDPVRLIRNKVAESDHLVAPSDAARPTFRSVNGVQWLEFDRTDDYLETTTVGGDNHTAVMAARPLAASGVNESLWSFDAVSRDYQVEAGGADKFYGRVNSSGLGLSGFLNDVVDRLDVDFVEAVRLDLAAGTAAMIVDGMVADQRSEYTTPLHPGQTLRIAANRAATNPCGMRMYAFAVFNRALTGPDLSAVTTWFAAKQGRTI</sequence>
<name>A0A132BW82_9RHOB</name>
<organism evidence="1 2">
    <name type="scientific">Tritonibacter horizontis</name>
    <dbReference type="NCBI Taxonomy" id="1768241"/>
    <lineage>
        <taxon>Bacteria</taxon>
        <taxon>Pseudomonadati</taxon>
        <taxon>Pseudomonadota</taxon>
        <taxon>Alphaproteobacteria</taxon>
        <taxon>Rhodobacterales</taxon>
        <taxon>Paracoccaceae</taxon>
        <taxon>Tritonibacter</taxon>
    </lineage>
</organism>
<dbReference type="SUPFAM" id="SSF49899">
    <property type="entry name" value="Concanavalin A-like lectins/glucanases"/>
    <property type="match status" value="1"/>
</dbReference>
<protein>
    <submittedName>
        <fullName evidence="1">Uncharacterized protein</fullName>
    </submittedName>
</protein>
<dbReference type="RefSeq" id="WP_068244313.1">
    <property type="nucleotide sequence ID" value="NZ_LPUY01000074.1"/>
</dbReference>
<proteinExistence type="predicted"/>
<reference evidence="1 2" key="1">
    <citation type="submission" date="2015-12" db="EMBL/GenBank/DDBJ databases">
        <title>Genome sequence of the marine Rhodobacteraceae strain O3.65, Candidatus Tritonibacter horizontis.</title>
        <authorList>
            <person name="Poehlein A."/>
            <person name="Giebel H.A."/>
            <person name="Voget S."/>
            <person name="Brinkhoff T."/>
        </authorList>
    </citation>
    <scope>NUCLEOTIDE SEQUENCE [LARGE SCALE GENOMIC DNA]</scope>
    <source>
        <strain evidence="1 2">O3.65</strain>
    </source>
</reference>
<comment type="caution">
    <text evidence="1">The sequence shown here is derived from an EMBL/GenBank/DDBJ whole genome shotgun (WGS) entry which is preliminary data.</text>
</comment>
<dbReference type="EMBL" id="LPUY01000074">
    <property type="protein sequence ID" value="KUP92643.1"/>
    <property type="molecule type" value="Genomic_DNA"/>
</dbReference>
<dbReference type="OrthoDB" id="7865318at2"/>
<dbReference type="InterPro" id="IPR013320">
    <property type="entry name" value="ConA-like_dom_sf"/>
</dbReference>
<gene>
    <name evidence="1" type="ORF">TRIHO_26150</name>
</gene>
<evidence type="ECO:0000313" key="2">
    <source>
        <dbReference type="Proteomes" id="UP000068382"/>
    </source>
</evidence>